<protein>
    <submittedName>
        <fullName evidence="7">S9 family peptidase</fullName>
    </submittedName>
</protein>
<dbReference type="Gene3D" id="2.130.10.120">
    <property type="entry name" value="Prolyl oligopeptidase, N-terminal domain"/>
    <property type="match status" value="1"/>
</dbReference>
<gene>
    <name evidence="7" type="ORF">MKP09_21515</name>
</gene>
<dbReference type="PANTHER" id="PTHR11757">
    <property type="entry name" value="PROTEASE FAMILY S9A OLIGOPEPTIDASE"/>
    <property type="match status" value="1"/>
</dbReference>
<evidence type="ECO:0000313" key="7">
    <source>
        <dbReference type="EMBL" id="MCH5600311.1"/>
    </source>
</evidence>
<evidence type="ECO:0000256" key="2">
    <source>
        <dbReference type="ARBA" id="ARBA00022670"/>
    </source>
</evidence>
<keyword evidence="3" id="KW-0378">Hydrolase</keyword>
<feature type="domain" description="Peptidase S9 prolyl oligopeptidase catalytic" evidence="5">
    <location>
        <begin position="524"/>
        <end position="733"/>
    </location>
</feature>
<evidence type="ECO:0000259" key="5">
    <source>
        <dbReference type="Pfam" id="PF00326"/>
    </source>
</evidence>
<evidence type="ECO:0000313" key="8">
    <source>
        <dbReference type="Proteomes" id="UP001202248"/>
    </source>
</evidence>
<dbReference type="SUPFAM" id="SSF53474">
    <property type="entry name" value="alpha/beta-Hydrolases"/>
    <property type="match status" value="1"/>
</dbReference>
<dbReference type="SUPFAM" id="SSF50993">
    <property type="entry name" value="Peptidase/esterase 'gauge' domain"/>
    <property type="match status" value="1"/>
</dbReference>
<evidence type="ECO:0000256" key="3">
    <source>
        <dbReference type="ARBA" id="ARBA00022801"/>
    </source>
</evidence>
<organism evidence="7 8">
    <name type="scientific">Niabella ginsengisoli</name>
    <dbReference type="NCBI Taxonomy" id="522298"/>
    <lineage>
        <taxon>Bacteria</taxon>
        <taxon>Pseudomonadati</taxon>
        <taxon>Bacteroidota</taxon>
        <taxon>Chitinophagia</taxon>
        <taxon>Chitinophagales</taxon>
        <taxon>Chitinophagaceae</taxon>
        <taxon>Niabella</taxon>
    </lineage>
</organism>
<name>A0ABS9SPW8_9BACT</name>
<feature type="domain" description="Peptidase S9A N-terminal" evidence="6">
    <location>
        <begin position="60"/>
        <end position="464"/>
    </location>
</feature>
<comment type="similarity">
    <text evidence="1">Belongs to the peptidase S9A family.</text>
</comment>
<keyword evidence="8" id="KW-1185">Reference proteome</keyword>
<dbReference type="InterPro" id="IPR029058">
    <property type="entry name" value="AB_hydrolase_fold"/>
</dbReference>
<dbReference type="PRINTS" id="PR00862">
    <property type="entry name" value="PROLIGOPTASE"/>
</dbReference>
<evidence type="ECO:0000259" key="6">
    <source>
        <dbReference type="Pfam" id="PF02897"/>
    </source>
</evidence>
<dbReference type="Proteomes" id="UP001202248">
    <property type="component" value="Unassembled WGS sequence"/>
</dbReference>
<dbReference type="RefSeq" id="WP_240832340.1">
    <property type="nucleotide sequence ID" value="NZ_JAKWBL010000004.1"/>
</dbReference>
<dbReference type="InterPro" id="IPR001375">
    <property type="entry name" value="Peptidase_S9_cat"/>
</dbReference>
<evidence type="ECO:0000256" key="1">
    <source>
        <dbReference type="ARBA" id="ARBA00005228"/>
    </source>
</evidence>
<accession>A0ABS9SPW8</accession>
<dbReference type="Gene3D" id="3.40.50.1820">
    <property type="entry name" value="alpha/beta hydrolase"/>
    <property type="match status" value="1"/>
</dbReference>
<comment type="caution">
    <text evidence="7">The sequence shown here is derived from an EMBL/GenBank/DDBJ whole genome shotgun (WGS) entry which is preliminary data.</text>
</comment>
<dbReference type="Pfam" id="PF00326">
    <property type="entry name" value="Peptidase_S9"/>
    <property type="match status" value="1"/>
</dbReference>
<dbReference type="InterPro" id="IPR051543">
    <property type="entry name" value="Serine_Peptidase_S9A"/>
</dbReference>
<dbReference type="Pfam" id="PF02897">
    <property type="entry name" value="Peptidase_S9_N"/>
    <property type="match status" value="1"/>
</dbReference>
<dbReference type="PANTHER" id="PTHR11757:SF19">
    <property type="entry name" value="PROLYL ENDOPEPTIDASE-LIKE"/>
    <property type="match status" value="1"/>
</dbReference>
<keyword evidence="4" id="KW-0720">Serine protease</keyword>
<sequence>MKPGLTNIHISAVSFIAKLPQIINTKKQACFILIIFIAISCLQKLNAQMEQVKWPDLQPPTIVKKTHVRDIHGDKVSDDYYWMIDFFKKGPDSNEVVKHLEAENNYLKEMMADTKTLQEDLYKEMRGRIKEKDENVPYFRNGYFYYTRSEEGQQYYKLCRKKGSLNAPEEIMLDIDAMAEGHPYYNVSGATVSPDNNLLVFGEDTVSRRQYNVMIKDLRTGNITSQGISNTSAGYVWAADSKTFFYTSNNPTTLLSEKVWRHVVESSVENDVMVYHEKDQSNYIGISKTKAENYILIESANFTNAEVRYLPADQPTKEFAVFQPRMEKVLYSVDADTERFYITHNKEALNFKISVTPFNETKVEHWKDFMPHRKEVLVENLLLLKDVAIIKGRKNGLDQLEYVNKDGKNNRLVPFEDAVYMASFSTNADYNATKLRYSYSSPITPSSVFDYDLTTGKTTLLKQREIPSGYNKNDYDVERVFATASDGTKIPISIAYKKGFKKDGNQPFLLIGYGSYGFSYPTYFNSNLISLMDRGFAYGIAHIRGGQEMGRQWYEDGKMMKKKNTFTDFITCAGYLIKEKYTSPKHLYANGGSAGGLLMGTAANMGNTLFNGIIADVPFVDVVNTMLDPTIPLTTNEYDQWGNPETSKEAYLYMKSYSPYENIEKKAYPNILATTGLHDSQVQYFEPEKWVAKLREYKTNTNVVMLQTNMEFGHGGASGRFDYLKKMRCAMRFY</sequence>
<dbReference type="InterPro" id="IPR023302">
    <property type="entry name" value="Pept_S9A_N"/>
</dbReference>
<proteinExistence type="inferred from homology"/>
<dbReference type="EMBL" id="JAKWBL010000004">
    <property type="protein sequence ID" value="MCH5600311.1"/>
    <property type="molecule type" value="Genomic_DNA"/>
</dbReference>
<dbReference type="InterPro" id="IPR002470">
    <property type="entry name" value="Peptidase_S9A"/>
</dbReference>
<reference evidence="7 8" key="1">
    <citation type="submission" date="2022-02" db="EMBL/GenBank/DDBJ databases">
        <authorList>
            <person name="Min J."/>
        </authorList>
    </citation>
    <scope>NUCLEOTIDE SEQUENCE [LARGE SCALE GENOMIC DNA]</scope>
    <source>
        <strain evidence="7 8">GR10-1</strain>
    </source>
</reference>
<keyword evidence="2" id="KW-0645">Protease</keyword>
<evidence type="ECO:0000256" key="4">
    <source>
        <dbReference type="ARBA" id="ARBA00022825"/>
    </source>
</evidence>